<keyword evidence="4" id="KW-0964">Secreted</keyword>
<evidence type="ECO:0000256" key="5">
    <source>
        <dbReference type="ARBA" id="ARBA00023235"/>
    </source>
</evidence>
<keyword evidence="5" id="KW-0413">Isomerase</keyword>
<dbReference type="GO" id="GO:0050178">
    <property type="term" value="F:phenylpyruvate tautomerase activity"/>
    <property type="evidence" value="ECO:0007669"/>
    <property type="project" value="UniProtKB-EC"/>
</dbReference>
<evidence type="ECO:0000256" key="9">
    <source>
        <dbReference type="ARBA" id="ARBA00039086"/>
    </source>
</evidence>
<dbReference type="EMBL" id="MH190405">
    <property type="protein sequence ID" value="QAB05318.1"/>
    <property type="molecule type" value="mRNA"/>
</dbReference>
<evidence type="ECO:0000256" key="12">
    <source>
        <dbReference type="ARBA" id="ARBA00042730"/>
    </source>
</evidence>
<evidence type="ECO:0000256" key="4">
    <source>
        <dbReference type="ARBA" id="ARBA00022525"/>
    </source>
</evidence>
<comment type="catalytic activity">
    <reaction evidence="6">
        <text>3-phenylpyruvate = enol-phenylpyruvate</text>
        <dbReference type="Rhea" id="RHEA:17097"/>
        <dbReference type="ChEBI" id="CHEBI:16815"/>
        <dbReference type="ChEBI" id="CHEBI:18005"/>
        <dbReference type="EC" id="5.3.2.1"/>
    </reaction>
</comment>
<comment type="catalytic activity">
    <reaction evidence="7">
        <text>L-dopachrome = 5,6-dihydroxyindole-2-carboxylate</text>
        <dbReference type="Rhea" id="RHEA:13041"/>
        <dbReference type="ChEBI" id="CHEBI:16875"/>
        <dbReference type="ChEBI" id="CHEBI:57509"/>
        <dbReference type="EC" id="5.3.3.12"/>
    </reaction>
</comment>
<evidence type="ECO:0000256" key="3">
    <source>
        <dbReference type="ARBA" id="ARBA00022514"/>
    </source>
</evidence>
<dbReference type="EC" id="5.3.2.1" evidence="9"/>
<evidence type="ECO:0000256" key="7">
    <source>
        <dbReference type="ARBA" id="ARBA00036823"/>
    </source>
</evidence>
<dbReference type="PANTHER" id="PTHR11954">
    <property type="entry name" value="D-DOPACHROME DECARBOXYLASE"/>
    <property type="match status" value="1"/>
</dbReference>
<keyword evidence="3" id="KW-0202">Cytokine</keyword>
<dbReference type="EC" id="5.3.3.12" evidence="8"/>
<evidence type="ECO:0000256" key="11">
    <source>
        <dbReference type="ARBA" id="ARBA00041912"/>
    </source>
</evidence>
<protein>
    <recommendedName>
        <fullName evidence="12">L-dopachrome isomerase</fullName>
        <ecNumber evidence="9">5.3.2.1</ecNumber>
        <ecNumber evidence="8">5.3.3.12</ecNumber>
    </recommendedName>
    <alternativeName>
        <fullName evidence="10">L-dopachrome tautomerase</fullName>
    </alternativeName>
    <alternativeName>
        <fullName evidence="11">Phenylpyruvate tautomerase</fullName>
    </alternativeName>
</protein>
<accession>A0A3R5SW46</accession>
<evidence type="ECO:0000256" key="2">
    <source>
        <dbReference type="ARBA" id="ARBA00005851"/>
    </source>
</evidence>
<dbReference type="AlphaFoldDB" id="A0A3R5SW46"/>
<comment type="subcellular location">
    <subcellularLocation>
        <location evidence="1">Secreted</location>
    </subcellularLocation>
</comment>
<evidence type="ECO:0000256" key="10">
    <source>
        <dbReference type="ARBA" id="ARBA00041631"/>
    </source>
</evidence>
<evidence type="ECO:0000256" key="1">
    <source>
        <dbReference type="ARBA" id="ARBA00004613"/>
    </source>
</evidence>
<evidence type="ECO:0000256" key="8">
    <source>
        <dbReference type="ARBA" id="ARBA00038932"/>
    </source>
</evidence>
<comment type="similarity">
    <text evidence="2">Belongs to the MIF family.</text>
</comment>
<dbReference type="GO" id="GO:0005615">
    <property type="term" value="C:extracellular space"/>
    <property type="evidence" value="ECO:0007669"/>
    <property type="project" value="UniProtKB-KW"/>
</dbReference>
<reference evidence="13" key="1">
    <citation type="submission" date="2018-04" db="EMBL/GenBank/DDBJ databases">
        <authorList>
            <person name="Rosani U."/>
        </authorList>
    </citation>
    <scope>NUCLEOTIDE SEQUENCE</scope>
</reference>
<dbReference type="Gene3D" id="3.30.429.10">
    <property type="entry name" value="Macrophage Migration Inhibitory Factor"/>
    <property type="match status" value="1"/>
</dbReference>
<dbReference type="InterPro" id="IPR014347">
    <property type="entry name" value="Tautomerase/MIF_sf"/>
</dbReference>
<dbReference type="SUPFAM" id="SSF55331">
    <property type="entry name" value="Tautomerase/MIF"/>
    <property type="match status" value="1"/>
</dbReference>
<organism evidence="13">
    <name type="scientific">Modiolus philippinarum</name>
    <dbReference type="NCBI Taxonomy" id="310899"/>
    <lineage>
        <taxon>Eukaryota</taxon>
        <taxon>Metazoa</taxon>
        <taxon>Spiralia</taxon>
        <taxon>Lophotrochozoa</taxon>
        <taxon>Mollusca</taxon>
        <taxon>Bivalvia</taxon>
        <taxon>Autobranchia</taxon>
        <taxon>Pteriomorphia</taxon>
        <taxon>Mytilida</taxon>
        <taxon>Mytiloidea</taxon>
        <taxon>Mytilidae</taxon>
        <taxon>Modiolinae</taxon>
        <taxon>Modiolus</taxon>
    </lineage>
</organism>
<evidence type="ECO:0000313" key="13">
    <source>
        <dbReference type="EMBL" id="QAB05318.1"/>
    </source>
</evidence>
<sequence>MPTFAVYTNLPKGKIPDDFLQATTDYIAERLNKPKSYVCVRVHPEQIMSFGGTTEPCASVDLYSIGSFEDKDKNNDHAEKIGEYIRKKLEIPIDRFYITFFNLERHMCGYNGKTFAK</sequence>
<dbReference type="GO" id="GO:0004167">
    <property type="term" value="F:dopachrome isomerase activity"/>
    <property type="evidence" value="ECO:0007669"/>
    <property type="project" value="UniProtKB-EC"/>
</dbReference>
<name>A0A3R5SW46_9BIVA</name>
<dbReference type="Pfam" id="PF01187">
    <property type="entry name" value="MIF"/>
    <property type="match status" value="1"/>
</dbReference>
<proteinExistence type="evidence at transcript level"/>
<evidence type="ECO:0000256" key="6">
    <source>
        <dbReference type="ARBA" id="ARBA00036735"/>
    </source>
</evidence>
<dbReference type="GO" id="GO:0005125">
    <property type="term" value="F:cytokine activity"/>
    <property type="evidence" value="ECO:0007669"/>
    <property type="project" value="UniProtKB-KW"/>
</dbReference>
<dbReference type="PANTHER" id="PTHR11954:SF6">
    <property type="entry name" value="MACROPHAGE MIGRATION INHIBITORY FACTOR"/>
    <property type="match status" value="1"/>
</dbReference>
<dbReference type="InterPro" id="IPR001398">
    <property type="entry name" value="Macrophage_inhib_fac"/>
</dbReference>